<protein>
    <recommendedName>
        <fullName evidence="4">YhhN-like protein</fullName>
    </recommendedName>
</protein>
<dbReference type="Proteomes" id="UP000431264">
    <property type="component" value="Unassembled WGS sequence"/>
</dbReference>
<keyword evidence="1" id="KW-0812">Transmembrane</keyword>
<evidence type="ECO:0000313" key="2">
    <source>
        <dbReference type="EMBL" id="MVO10364.1"/>
    </source>
</evidence>
<dbReference type="OrthoDB" id="1377116at2"/>
<feature type="transmembrane region" description="Helical" evidence="1">
    <location>
        <begin position="31"/>
        <end position="47"/>
    </location>
</feature>
<feature type="transmembrane region" description="Helical" evidence="1">
    <location>
        <begin position="56"/>
        <end position="73"/>
    </location>
</feature>
<feature type="transmembrane region" description="Helical" evidence="1">
    <location>
        <begin position="197"/>
        <end position="220"/>
    </location>
</feature>
<evidence type="ECO:0008006" key="4">
    <source>
        <dbReference type="Google" id="ProtNLM"/>
    </source>
</evidence>
<keyword evidence="1" id="KW-1133">Transmembrane helix</keyword>
<dbReference type="AlphaFoldDB" id="A0A6I4IU12"/>
<name>A0A6I4IU12_9FLAO</name>
<sequence length="231" mass="27562">MPKLNASLGLYILAGVLYVVSSCLDNEWVTLVTKPIIIPSIVFYYFTQIRRKSDDLFVLSLVLFFFGDILYLINIEDYYFFGLFLFLIPYLIIIYFIYKDFRLLLQVRPIKKIDISLVIVLLTMLYLTYSLLTLIEFSSNKEFVYILLFSIELFLMTLLTALVFLYSSYRKNAYLAFTIVSFILSDVFFMLDKQFNLVVFKLVNTLTQTISYYFYVMYFLERTSLRRRYLK</sequence>
<reference evidence="3" key="1">
    <citation type="submission" date="2019-05" db="EMBL/GenBank/DDBJ databases">
        <title>Flavobacterium profundi sp. nov., isolated from a deep-sea seamount.</title>
        <authorList>
            <person name="Zhang D.-C."/>
        </authorList>
    </citation>
    <scope>NUCLEOTIDE SEQUENCE [LARGE SCALE GENOMIC DNA]</scope>
    <source>
        <strain evidence="3">TP390</strain>
    </source>
</reference>
<dbReference type="RefSeq" id="WP_140998791.1">
    <property type="nucleotide sequence ID" value="NZ_VDCZ01000011.1"/>
</dbReference>
<comment type="caution">
    <text evidence="2">The sequence shown here is derived from an EMBL/GenBank/DDBJ whole genome shotgun (WGS) entry which is preliminary data.</text>
</comment>
<keyword evidence="3" id="KW-1185">Reference proteome</keyword>
<feature type="transmembrane region" description="Helical" evidence="1">
    <location>
        <begin position="143"/>
        <end position="166"/>
    </location>
</feature>
<accession>A0A6I4IU12</accession>
<proteinExistence type="predicted"/>
<keyword evidence="1" id="KW-0472">Membrane</keyword>
<feature type="transmembrane region" description="Helical" evidence="1">
    <location>
        <begin position="118"/>
        <end position="137"/>
    </location>
</feature>
<gene>
    <name evidence="2" type="ORF">GOQ30_14415</name>
</gene>
<feature type="transmembrane region" description="Helical" evidence="1">
    <location>
        <begin position="79"/>
        <end position="98"/>
    </location>
</feature>
<dbReference type="EMBL" id="WQLW01000011">
    <property type="protein sequence ID" value="MVO10364.1"/>
    <property type="molecule type" value="Genomic_DNA"/>
</dbReference>
<dbReference type="PROSITE" id="PS51257">
    <property type="entry name" value="PROKAR_LIPOPROTEIN"/>
    <property type="match status" value="1"/>
</dbReference>
<organism evidence="2 3">
    <name type="scientific">Flavobacterium profundi</name>
    <dbReference type="NCBI Taxonomy" id="1774945"/>
    <lineage>
        <taxon>Bacteria</taxon>
        <taxon>Pseudomonadati</taxon>
        <taxon>Bacteroidota</taxon>
        <taxon>Flavobacteriia</taxon>
        <taxon>Flavobacteriales</taxon>
        <taxon>Flavobacteriaceae</taxon>
        <taxon>Flavobacterium</taxon>
    </lineage>
</organism>
<feature type="transmembrane region" description="Helical" evidence="1">
    <location>
        <begin position="173"/>
        <end position="191"/>
    </location>
</feature>
<evidence type="ECO:0000313" key="3">
    <source>
        <dbReference type="Proteomes" id="UP000431264"/>
    </source>
</evidence>
<evidence type="ECO:0000256" key="1">
    <source>
        <dbReference type="SAM" id="Phobius"/>
    </source>
</evidence>